<reference evidence="7" key="3">
    <citation type="submission" date="2020-12" db="UniProtKB">
        <authorList>
            <consortium name="EnsemblPlants"/>
        </authorList>
    </citation>
    <scope>IDENTIFICATION</scope>
</reference>
<dbReference type="Gene3D" id="3.40.1490.10">
    <property type="entry name" value="Bit1"/>
    <property type="match status" value="1"/>
</dbReference>
<evidence type="ECO:0000256" key="3">
    <source>
        <dbReference type="ARBA" id="ARBA00038050"/>
    </source>
</evidence>
<dbReference type="Pfam" id="PF01981">
    <property type="entry name" value="PTH2"/>
    <property type="match status" value="1"/>
</dbReference>
<reference evidence="6 8" key="2">
    <citation type="journal article" date="2018" name="Plant J.">
        <title>The Physcomitrella patens chromosome-scale assembly reveals moss genome structure and evolution.</title>
        <authorList>
            <person name="Lang D."/>
            <person name="Ullrich K.K."/>
            <person name="Murat F."/>
            <person name="Fuchs J."/>
            <person name="Jenkins J."/>
            <person name="Haas F.B."/>
            <person name="Piednoel M."/>
            <person name="Gundlach H."/>
            <person name="Van Bel M."/>
            <person name="Meyberg R."/>
            <person name="Vives C."/>
            <person name="Morata J."/>
            <person name="Symeonidi A."/>
            <person name="Hiss M."/>
            <person name="Muchero W."/>
            <person name="Kamisugi Y."/>
            <person name="Saleh O."/>
            <person name="Blanc G."/>
            <person name="Decker E.L."/>
            <person name="van Gessel N."/>
            <person name="Grimwood J."/>
            <person name="Hayes R.D."/>
            <person name="Graham S.W."/>
            <person name="Gunter L.E."/>
            <person name="McDaniel S.F."/>
            <person name="Hoernstein S.N.W."/>
            <person name="Larsson A."/>
            <person name="Li F.W."/>
            <person name="Perroud P.F."/>
            <person name="Phillips J."/>
            <person name="Ranjan P."/>
            <person name="Rokshar D.S."/>
            <person name="Rothfels C.J."/>
            <person name="Schneider L."/>
            <person name="Shu S."/>
            <person name="Stevenson D.W."/>
            <person name="Thummler F."/>
            <person name="Tillich M."/>
            <person name="Villarreal Aguilar J.C."/>
            <person name="Widiez T."/>
            <person name="Wong G.K."/>
            <person name="Wymore A."/>
            <person name="Zhang Y."/>
            <person name="Zimmer A.D."/>
            <person name="Quatrano R.S."/>
            <person name="Mayer K.F.X."/>
            <person name="Goodstein D."/>
            <person name="Casacuberta J.M."/>
            <person name="Vandepoele K."/>
            <person name="Reski R."/>
            <person name="Cuming A.C."/>
            <person name="Tuskan G.A."/>
            <person name="Maumus F."/>
            <person name="Salse J."/>
            <person name="Schmutz J."/>
            <person name="Rensing S.A."/>
        </authorList>
    </citation>
    <scope>NUCLEOTIDE SEQUENCE [LARGE SCALE GENOMIC DNA]</scope>
    <source>
        <strain evidence="7 8">cv. Gransden 2004</strain>
    </source>
</reference>
<evidence type="ECO:0000256" key="1">
    <source>
        <dbReference type="ARBA" id="ARBA00013260"/>
    </source>
</evidence>
<dbReference type="PANTHER" id="PTHR12649:SF11">
    <property type="entry name" value="PEPTIDYL-TRNA HYDROLASE 2, MITOCHONDRIAL"/>
    <property type="match status" value="1"/>
</dbReference>
<evidence type="ECO:0000256" key="2">
    <source>
        <dbReference type="ARBA" id="ARBA00022801"/>
    </source>
</evidence>
<protein>
    <recommendedName>
        <fullName evidence="1">peptidyl-tRNA hydrolase</fullName>
        <ecNumber evidence="1">3.1.1.29</ecNumber>
    </recommendedName>
</protein>
<accession>A0A2K1KIZ1</accession>
<dbReference type="InterPro" id="IPR002833">
    <property type="entry name" value="PTH2"/>
</dbReference>
<evidence type="ECO:0000256" key="5">
    <source>
        <dbReference type="SAM" id="Phobius"/>
    </source>
</evidence>
<proteinExistence type="inferred from homology"/>
<dbReference type="PANTHER" id="PTHR12649">
    <property type="entry name" value="PEPTIDYL-TRNA HYDROLASE 2"/>
    <property type="match status" value="1"/>
</dbReference>
<sequence>MSLNFKHIIEVLKKVYWCQYSTDWSRVLGNVHSLELFAVVLIAYCKIYAAVGIYIELRSRNRALLEIWQHCREQKIVVICKNQKGMHELRGKADGAGLPTYTIADADRTQTFLVIGPGLKTSVDAITRHLRMYSRFDFLCALHFEFDSSISNLAPLGERVTGDLSSSHSTL</sequence>
<dbReference type="EMBL" id="ABEU02000005">
    <property type="protein sequence ID" value="PNR53738.1"/>
    <property type="molecule type" value="Genomic_DNA"/>
</dbReference>
<keyword evidence="5" id="KW-1133">Transmembrane helix</keyword>
<comment type="similarity">
    <text evidence="3">Belongs to the PTH2 family.</text>
</comment>
<name>A0A2K1KIZ1_PHYPA</name>
<organism evidence="6">
    <name type="scientific">Physcomitrium patens</name>
    <name type="common">Spreading-leaved earth moss</name>
    <name type="synonym">Physcomitrella patens</name>
    <dbReference type="NCBI Taxonomy" id="3218"/>
    <lineage>
        <taxon>Eukaryota</taxon>
        <taxon>Viridiplantae</taxon>
        <taxon>Streptophyta</taxon>
        <taxon>Embryophyta</taxon>
        <taxon>Bryophyta</taxon>
        <taxon>Bryophytina</taxon>
        <taxon>Bryopsida</taxon>
        <taxon>Funariidae</taxon>
        <taxon>Funariales</taxon>
        <taxon>Funariaceae</taxon>
        <taxon>Physcomitrium</taxon>
    </lineage>
</organism>
<dbReference type="EC" id="3.1.1.29" evidence="1"/>
<gene>
    <name evidence="6" type="ORF">PHYPA_007413</name>
</gene>
<evidence type="ECO:0000313" key="7">
    <source>
        <dbReference type="EnsemblPlants" id="Pp3c5_8616V3.1"/>
    </source>
</evidence>
<dbReference type="GO" id="GO:0005829">
    <property type="term" value="C:cytosol"/>
    <property type="evidence" value="ECO:0000318"/>
    <property type="project" value="GO_Central"/>
</dbReference>
<dbReference type="STRING" id="3218.A0A2K1KIZ1"/>
<keyword evidence="5" id="KW-0472">Membrane</keyword>
<keyword evidence="8" id="KW-1185">Reference proteome</keyword>
<dbReference type="AlphaFoldDB" id="A0A2K1KIZ1"/>
<reference evidence="6 8" key="1">
    <citation type="journal article" date="2008" name="Science">
        <title>The Physcomitrella genome reveals evolutionary insights into the conquest of land by plants.</title>
        <authorList>
            <person name="Rensing S."/>
            <person name="Lang D."/>
            <person name="Zimmer A."/>
            <person name="Terry A."/>
            <person name="Salamov A."/>
            <person name="Shapiro H."/>
            <person name="Nishiyama T."/>
            <person name="Perroud P.-F."/>
            <person name="Lindquist E."/>
            <person name="Kamisugi Y."/>
            <person name="Tanahashi T."/>
            <person name="Sakakibara K."/>
            <person name="Fujita T."/>
            <person name="Oishi K."/>
            <person name="Shin-I T."/>
            <person name="Kuroki Y."/>
            <person name="Toyoda A."/>
            <person name="Suzuki Y."/>
            <person name="Hashimoto A."/>
            <person name="Yamaguchi K."/>
            <person name="Sugano A."/>
            <person name="Kohara Y."/>
            <person name="Fujiyama A."/>
            <person name="Anterola A."/>
            <person name="Aoki S."/>
            <person name="Ashton N."/>
            <person name="Barbazuk W.B."/>
            <person name="Barker E."/>
            <person name="Bennetzen J."/>
            <person name="Bezanilla M."/>
            <person name="Blankenship R."/>
            <person name="Cho S.H."/>
            <person name="Dutcher S."/>
            <person name="Estelle M."/>
            <person name="Fawcett J.A."/>
            <person name="Gundlach H."/>
            <person name="Hanada K."/>
            <person name="Heyl A."/>
            <person name="Hicks K.A."/>
            <person name="Hugh J."/>
            <person name="Lohr M."/>
            <person name="Mayer K."/>
            <person name="Melkozernov A."/>
            <person name="Murata T."/>
            <person name="Nelson D."/>
            <person name="Pils B."/>
            <person name="Prigge M."/>
            <person name="Reiss B."/>
            <person name="Renner T."/>
            <person name="Rombauts S."/>
            <person name="Rushton P."/>
            <person name="Sanderfoot A."/>
            <person name="Schween G."/>
            <person name="Shiu S.-H."/>
            <person name="Stueber K."/>
            <person name="Theodoulou F.L."/>
            <person name="Tu H."/>
            <person name="Van de Peer Y."/>
            <person name="Verrier P.J."/>
            <person name="Waters E."/>
            <person name="Wood A."/>
            <person name="Yang L."/>
            <person name="Cove D."/>
            <person name="Cuming A."/>
            <person name="Hasebe M."/>
            <person name="Lucas S."/>
            <person name="Mishler D.B."/>
            <person name="Reski R."/>
            <person name="Grigoriev I."/>
            <person name="Quatrano R.S."/>
            <person name="Boore J.L."/>
        </authorList>
    </citation>
    <scope>NUCLEOTIDE SEQUENCE [LARGE SCALE GENOMIC DNA]</scope>
    <source>
        <strain evidence="7 8">cv. Gransden 2004</strain>
    </source>
</reference>
<keyword evidence="5" id="KW-0812">Transmembrane</keyword>
<comment type="catalytic activity">
    <reaction evidence="4">
        <text>an N-acyl-L-alpha-aminoacyl-tRNA + H2O = an N-acyl-L-amino acid + a tRNA + H(+)</text>
        <dbReference type="Rhea" id="RHEA:54448"/>
        <dbReference type="Rhea" id="RHEA-COMP:10123"/>
        <dbReference type="Rhea" id="RHEA-COMP:13883"/>
        <dbReference type="ChEBI" id="CHEBI:15377"/>
        <dbReference type="ChEBI" id="CHEBI:15378"/>
        <dbReference type="ChEBI" id="CHEBI:59874"/>
        <dbReference type="ChEBI" id="CHEBI:78442"/>
        <dbReference type="ChEBI" id="CHEBI:138191"/>
        <dbReference type="EC" id="3.1.1.29"/>
    </reaction>
</comment>
<dbReference type="Gramene" id="Pp3c5_8616V3.1">
    <property type="protein sequence ID" value="Pp3c5_8616V3.1"/>
    <property type="gene ID" value="Pp3c5_8616"/>
</dbReference>
<dbReference type="GO" id="GO:0004045">
    <property type="term" value="F:peptidyl-tRNA hydrolase activity"/>
    <property type="evidence" value="ECO:0000318"/>
    <property type="project" value="GO_Central"/>
</dbReference>
<evidence type="ECO:0000256" key="4">
    <source>
        <dbReference type="ARBA" id="ARBA00048707"/>
    </source>
</evidence>
<evidence type="ECO:0000313" key="6">
    <source>
        <dbReference type="EMBL" id="PNR53738.1"/>
    </source>
</evidence>
<dbReference type="Proteomes" id="UP000006727">
    <property type="component" value="Chromosome 5"/>
</dbReference>
<dbReference type="InParanoid" id="A0A2K1KIZ1"/>
<dbReference type="InterPro" id="IPR023476">
    <property type="entry name" value="Pep_tRNA_hydro_II_dom_sf"/>
</dbReference>
<feature type="transmembrane region" description="Helical" evidence="5">
    <location>
        <begin position="36"/>
        <end position="55"/>
    </location>
</feature>
<dbReference type="EnsemblPlants" id="Pp3c5_8616V3.1">
    <property type="protein sequence ID" value="Pp3c5_8616V3.1"/>
    <property type="gene ID" value="Pp3c5_8616"/>
</dbReference>
<keyword evidence="2" id="KW-0378">Hydrolase</keyword>
<evidence type="ECO:0000313" key="8">
    <source>
        <dbReference type="Proteomes" id="UP000006727"/>
    </source>
</evidence>
<dbReference type="SUPFAM" id="SSF102462">
    <property type="entry name" value="Peptidyl-tRNA hydrolase II"/>
    <property type="match status" value="1"/>
</dbReference>